<accession>A0A6M3M3T8</accession>
<name>A0A6M3M3T8_9ZZZZ</name>
<keyword evidence="2 4" id="KW-0436">Ligase</keyword>
<gene>
    <name evidence="4" type="ORF">MM171A00816_0004</name>
</gene>
<dbReference type="AlphaFoldDB" id="A0A6M3M3T8"/>
<comment type="similarity">
    <text evidence="1">Belongs to the ATP-dependent DNA ligase family.</text>
</comment>
<protein>
    <submittedName>
        <fullName evidence="4">Putative DNA ligase domain protein</fullName>
    </submittedName>
</protein>
<dbReference type="Gene3D" id="3.30.470.30">
    <property type="entry name" value="DNA ligase/mRNA capping enzyme"/>
    <property type="match status" value="1"/>
</dbReference>
<feature type="domain" description="ATP-dependent DNA ligase family profile" evidence="3">
    <location>
        <begin position="368"/>
        <end position="489"/>
    </location>
</feature>
<dbReference type="PROSITE" id="PS50160">
    <property type="entry name" value="DNA_LIGASE_A3"/>
    <property type="match status" value="1"/>
</dbReference>
<dbReference type="PANTHER" id="PTHR45674">
    <property type="entry name" value="DNA LIGASE 1/3 FAMILY MEMBER"/>
    <property type="match status" value="1"/>
</dbReference>
<dbReference type="GO" id="GO:0005524">
    <property type="term" value="F:ATP binding"/>
    <property type="evidence" value="ECO:0007669"/>
    <property type="project" value="InterPro"/>
</dbReference>
<dbReference type="InterPro" id="IPR012310">
    <property type="entry name" value="DNA_ligase_ATP-dep_cent"/>
</dbReference>
<dbReference type="GO" id="GO:0006310">
    <property type="term" value="P:DNA recombination"/>
    <property type="evidence" value="ECO:0007669"/>
    <property type="project" value="InterPro"/>
</dbReference>
<dbReference type="PANTHER" id="PTHR45674:SF4">
    <property type="entry name" value="DNA LIGASE 1"/>
    <property type="match status" value="1"/>
</dbReference>
<evidence type="ECO:0000313" key="4">
    <source>
        <dbReference type="EMBL" id="QJA99855.1"/>
    </source>
</evidence>
<evidence type="ECO:0000256" key="1">
    <source>
        <dbReference type="ARBA" id="ARBA00007572"/>
    </source>
</evidence>
<dbReference type="Pfam" id="PF01068">
    <property type="entry name" value="DNA_ligase_A_M"/>
    <property type="match status" value="1"/>
</dbReference>
<evidence type="ECO:0000256" key="2">
    <source>
        <dbReference type="ARBA" id="ARBA00022598"/>
    </source>
</evidence>
<reference evidence="4" key="1">
    <citation type="submission" date="2020-03" db="EMBL/GenBank/DDBJ databases">
        <title>The deep terrestrial virosphere.</title>
        <authorList>
            <person name="Holmfeldt K."/>
            <person name="Nilsson E."/>
            <person name="Simone D."/>
            <person name="Lopez-Fernandez M."/>
            <person name="Wu X."/>
            <person name="de Brujin I."/>
            <person name="Lundin D."/>
            <person name="Andersson A."/>
            <person name="Bertilsson S."/>
            <person name="Dopson M."/>
        </authorList>
    </citation>
    <scope>NUCLEOTIDE SEQUENCE</scope>
    <source>
        <strain evidence="4">MM171A00816</strain>
    </source>
</reference>
<dbReference type="GO" id="GO:0003910">
    <property type="term" value="F:DNA ligase (ATP) activity"/>
    <property type="evidence" value="ECO:0007669"/>
    <property type="project" value="InterPro"/>
</dbReference>
<dbReference type="EMBL" id="MT143671">
    <property type="protein sequence ID" value="QJA99855.1"/>
    <property type="molecule type" value="Genomic_DNA"/>
</dbReference>
<evidence type="ECO:0000259" key="3">
    <source>
        <dbReference type="PROSITE" id="PS50160"/>
    </source>
</evidence>
<sequence>MQTTGKAIVGGRNKEDLFNIHTMIIEEMKERGFAHHIRDKTLDKIALPKGLNLSETPDLILTEGFISLVGSTVEGRDANDTDILIRQKSRSPAIEKRIAAFFQNPHYIYDEVAGGQSIALYDLALVRRRNIILTEPEYSFLLFSAAPQNLSENRIFLHRQGDQILLLDEFGEEIDAEIPQELKTLKPDPAIIELSETFEPTDIWRWFSTELVKPSLSKEDRSFFLDKAGIELPLSEKATTNIEPLTPLKPLKAGVGYGKYEFNDPEKLAEAWAKDRYPIAVEEKFDGFRLQIHKAGDTVKIFTEDKRRDISANLPMIVEELKKLSEKELILDSEVVWWKEGKPIPRHRMMAIIAGKKPLTGEDIRANVFDCLYDEEALTGQPWTTRQEHLKKVLSKDTEHIKRVIPWIAKNEKELLSAIDKASKHIGSEGSMNKRTDSTYPLTGRTKDWAKYKKVLEITLKVIGIRQKRIGGKAVNTFLYRGAFLEDGKLKPMESQHILSPADMQEESEWNMGAGFERRKTGEYGYGETYGTAAKAKIGDLITVAPIHVLPFKGKDNQEHWAWMFPRFKNIEPAKTIPANVEGLRKLVKPGLRITELQAIFPLKLIEGGNYEKNV</sequence>
<proteinExistence type="inferred from homology"/>
<dbReference type="GO" id="GO:0006281">
    <property type="term" value="P:DNA repair"/>
    <property type="evidence" value="ECO:0007669"/>
    <property type="project" value="InterPro"/>
</dbReference>
<organism evidence="4">
    <name type="scientific">viral metagenome</name>
    <dbReference type="NCBI Taxonomy" id="1070528"/>
    <lineage>
        <taxon>unclassified sequences</taxon>
        <taxon>metagenomes</taxon>
        <taxon>organismal metagenomes</taxon>
    </lineage>
</organism>
<dbReference type="InterPro" id="IPR050191">
    <property type="entry name" value="ATP-dep_DNA_ligase"/>
</dbReference>
<dbReference type="SUPFAM" id="SSF56091">
    <property type="entry name" value="DNA ligase/mRNA capping enzyme, catalytic domain"/>
    <property type="match status" value="1"/>
</dbReference>